<name>A0A8S5MM64_9CAUD</name>
<dbReference type="EMBL" id="BK014934">
    <property type="protein sequence ID" value="DAD83358.1"/>
    <property type="molecule type" value="Genomic_DNA"/>
</dbReference>
<organism evidence="1">
    <name type="scientific">Siphoviridae sp. ctckx14</name>
    <dbReference type="NCBI Taxonomy" id="2826396"/>
    <lineage>
        <taxon>Viruses</taxon>
        <taxon>Duplodnaviria</taxon>
        <taxon>Heunggongvirae</taxon>
        <taxon>Uroviricota</taxon>
        <taxon>Caudoviricetes</taxon>
    </lineage>
</organism>
<evidence type="ECO:0000313" key="1">
    <source>
        <dbReference type="EMBL" id="DAD83358.1"/>
    </source>
</evidence>
<proteinExistence type="predicted"/>
<protein>
    <submittedName>
        <fullName evidence="1">Uncharacterized protein</fullName>
    </submittedName>
</protein>
<reference evidence="1" key="1">
    <citation type="journal article" date="2021" name="Proc. Natl. Acad. Sci. U.S.A.">
        <title>A Catalog of Tens of Thousands of Viruses from Human Metagenomes Reveals Hidden Associations with Chronic Diseases.</title>
        <authorList>
            <person name="Tisza M.J."/>
            <person name="Buck C.B."/>
        </authorList>
    </citation>
    <scope>NUCLEOTIDE SEQUENCE</scope>
    <source>
        <strain evidence="1">Ctckx14</strain>
    </source>
</reference>
<accession>A0A8S5MM64</accession>
<sequence length="123" mass="13616">MPTVNKNIDFNFFSRSGRVPPKVRFNVWGSACGLSVDAYNAIGRPEGLRVGIDTSAREIHVYPVLEKNNEAAIYPPKAALQKSKIIISRARVVLKELTELGITKNISGDVIIEGDSKKLIFKF</sequence>